<evidence type="ECO:0000313" key="2">
    <source>
        <dbReference type="WBParaSite" id="Hba_04655"/>
    </source>
</evidence>
<name>A0A1I7WI64_HETBA</name>
<dbReference type="WBParaSite" id="Hba_04655">
    <property type="protein sequence ID" value="Hba_04655"/>
    <property type="gene ID" value="Hba_04655"/>
</dbReference>
<proteinExistence type="predicted"/>
<evidence type="ECO:0000313" key="1">
    <source>
        <dbReference type="Proteomes" id="UP000095283"/>
    </source>
</evidence>
<protein>
    <submittedName>
        <fullName evidence="2">Uncharacterized protein</fullName>
    </submittedName>
</protein>
<accession>A0A1I7WI64</accession>
<organism evidence="1 2">
    <name type="scientific">Heterorhabditis bacteriophora</name>
    <name type="common">Entomopathogenic nematode worm</name>
    <dbReference type="NCBI Taxonomy" id="37862"/>
    <lineage>
        <taxon>Eukaryota</taxon>
        <taxon>Metazoa</taxon>
        <taxon>Ecdysozoa</taxon>
        <taxon>Nematoda</taxon>
        <taxon>Chromadorea</taxon>
        <taxon>Rhabditida</taxon>
        <taxon>Rhabditina</taxon>
        <taxon>Rhabditomorpha</taxon>
        <taxon>Strongyloidea</taxon>
        <taxon>Heterorhabditidae</taxon>
        <taxon>Heterorhabditis</taxon>
    </lineage>
</organism>
<dbReference type="Proteomes" id="UP000095283">
    <property type="component" value="Unplaced"/>
</dbReference>
<dbReference type="AlphaFoldDB" id="A0A1I7WI64"/>
<reference evidence="2" key="1">
    <citation type="submission" date="2016-11" db="UniProtKB">
        <authorList>
            <consortium name="WormBaseParasite"/>
        </authorList>
    </citation>
    <scope>IDENTIFICATION</scope>
</reference>
<sequence length="67" mass="8075">MDFQGSYASPQKIWTNLTTINRKQKNKVYHHFETHCITSNNITSDLMMKYLKKTKYFKGLFFKSYND</sequence>
<keyword evidence="1" id="KW-1185">Reference proteome</keyword>